<reference evidence="1" key="1">
    <citation type="submission" date="2016-02" db="EMBL/GenBank/DDBJ databases">
        <title>WGS assembly of Manihot esculenta.</title>
        <authorList>
            <person name="Bredeson J.V."/>
            <person name="Prochnik S.E."/>
            <person name="Lyons J.B."/>
            <person name="Schmutz J."/>
            <person name="Grimwood J."/>
            <person name="Vrebalov J."/>
            <person name="Bart R.S."/>
            <person name="Amuge T."/>
            <person name="Ferguson M.E."/>
            <person name="Green R."/>
            <person name="Putnam N."/>
            <person name="Stites J."/>
            <person name="Rounsley S."/>
            <person name="Rokhsar D.S."/>
        </authorList>
    </citation>
    <scope>NUCLEOTIDE SEQUENCE [LARGE SCALE GENOMIC DNA]</scope>
    <source>
        <tissue evidence="1">Leaf</tissue>
    </source>
</reference>
<dbReference type="AlphaFoldDB" id="A0A2C9VH68"/>
<sequence length="46" mass="5352">MQLQSRILLPYVVPTCLTSSLQQNSLCLLERLLYIQCQKNLFLVLL</sequence>
<dbReference type="EMBL" id="CM004393">
    <property type="protein sequence ID" value="OAY44732.1"/>
    <property type="molecule type" value="Genomic_DNA"/>
</dbReference>
<name>A0A2C9VH68_MANES</name>
<organism evidence="1">
    <name type="scientific">Manihot esculenta</name>
    <name type="common">Cassava</name>
    <name type="synonym">Jatropha manihot</name>
    <dbReference type="NCBI Taxonomy" id="3983"/>
    <lineage>
        <taxon>Eukaryota</taxon>
        <taxon>Viridiplantae</taxon>
        <taxon>Streptophyta</taxon>
        <taxon>Embryophyta</taxon>
        <taxon>Tracheophyta</taxon>
        <taxon>Spermatophyta</taxon>
        <taxon>Magnoliopsida</taxon>
        <taxon>eudicotyledons</taxon>
        <taxon>Gunneridae</taxon>
        <taxon>Pentapetalae</taxon>
        <taxon>rosids</taxon>
        <taxon>fabids</taxon>
        <taxon>Malpighiales</taxon>
        <taxon>Euphorbiaceae</taxon>
        <taxon>Crotonoideae</taxon>
        <taxon>Manihoteae</taxon>
        <taxon>Manihot</taxon>
    </lineage>
</organism>
<gene>
    <name evidence="1" type="ORF">MANES_07G001000</name>
</gene>
<proteinExistence type="predicted"/>
<accession>A0A2C9VH68</accession>
<evidence type="ECO:0000313" key="1">
    <source>
        <dbReference type="EMBL" id="OAY44732.1"/>
    </source>
</evidence>
<protein>
    <submittedName>
        <fullName evidence="1">Uncharacterized protein</fullName>
    </submittedName>
</protein>